<evidence type="ECO:0000313" key="3">
    <source>
        <dbReference type="Proteomes" id="UP000564573"/>
    </source>
</evidence>
<accession>A0A839XHM1</accession>
<dbReference type="AlphaFoldDB" id="A0A839XHM1"/>
<reference evidence="2 3" key="1">
    <citation type="submission" date="2020-08" db="EMBL/GenBank/DDBJ databases">
        <title>Sequencing the genomes of 1000 actinobacteria strains.</title>
        <authorList>
            <person name="Klenk H.-P."/>
        </authorList>
    </citation>
    <scope>NUCLEOTIDE SEQUENCE [LARGE SCALE GENOMIC DNA]</scope>
    <source>
        <strain evidence="2 3">DSM 45267</strain>
    </source>
</reference>
<dbReference type="RefSeq" id="WP_183781129.1">
    <property type="nucleotide sequence ID" value="NZ_JACIBS010000001.1"/>
</dbReference>
<comment type="caution">
    <text evidence="2">The sequence shown here is derived from an EMBL/GenBank/DDBJ whole genome shotgun (WGS) entry which is preliminary data.</text>
</comment>
<keyword evidence="3" id="KW-1185">Reference proteome</keyword>
<feature type="region of interest" description="Disordered" evidence="1">
    <location>
        <begin position="128"/>
        <end position="147"/>
    </location>
</feature>
<evidence type="ECO:0008006" key="4">
    <source>
        <dbReference type="Google" id="ProtNLM"/>
    </source>
</evidence>
<evidence type="ECO:0000313" key="2">
    <source>
        <dbReference type="EMBL" id="MBB3662780.1"/>
    </source>
</evidence>
<organism evidence="2 3">
    <name type="scientific">Prauserella sediminis</name>
    <dbReference type="NCBI Taxonomy" id="577680"/>
    <lineage>
        <taxon>Bacteria</taxon>
        <taxon>Bacillati</taxon>
        <taxon>Actinomycetota</taxon>
        <taxon>Actinomycetes</taxon>
        <taxon>Pseudonocardiales</taxon>
        <taxon>Pseudonocardiaceae</taxon>
        <taxon>Prauserella</taxon>
        <taxon>Prauserella salsuginis group</taxon>
    </lineage>
</organism>
<proteinExistence type="predicted"/>
<dbReference type="EMBL" id="JACIBS010000001">
    <property type="protein sequence ID" value="MBB3662780.1"/>
    <property type="molecule type" value="Genomic_DNA"/>
</dbReference>
<dbReference type="Proteomes" id="UP000564573">
    <property type="component" value="Unassembled WGS sequence"/>
</dbReference>
<protein>
    <recommendedName>
        <fullName evidence="4">PE family protein</fullName>
    </recommendedName>
</protein>
<evidence type="ECO:0000256" key="1">
    <source>
        <dbReference type="SAM" id="MobiDB-lite"/>
    </source>
</evidence>
<name>A0A839XHM1_9PSEU</name>
<sequence length="147" mass="15066">MEAQIAGGGGGMLSKMPTPMVHMTKNTASLGEFAKQAASSAAGGGYSFSPEEIDAVLSQWEQLRDDLQNDVDEANRIAGVQAPGNEPASNTFVGSANPAGQALLQQTMSMLKHTEQYIEALKKAKGVTEAADAQAAEDAGKAGGVLG</sequence>
<gene>
    <name evidence="2" type="ORF">FB384_001684</name>
</gene>